<proteinExistence type="predicted"/>
<keyword evidence="3" id="KW-1185">Reference proteome</keyword>
<organism evidence="2 3">
    <name type="scientific">Oikopleura dioica</name>
    <name type="common">Tunicate</name>
    <dbReference type="NCBI Taxonomy" id="34765"/>
    <lineage>
        <taxon>Eukaryota</taxon>
        <taxon>Metazoa</taxon>
        <taxon>Chordata</taxon>
        <taxon>Tunicata</taxon>
        <taxon>Appendicularia</taxon>
        <taxon>Copelata</taxon>
        <taxon>Oikopleuridae</taxon>
        <taxon>Oikopleura</taxon>
    </lineage>
</organism>
<dbReference type="Proteomes" id="UP001158576">
    <property type="component" value="Chromosome 1"/>
</dbReference>
<gene>
    <name evidence="2" type="ORF">OKIOD_LOCUS11345</name>
</gene>
<feature type="region of interest" description="Disordered" evidence="1">
    <location>
        <begin position="1"/>
        <end position="35"/>
    </location>
</feature>
<dbReference type="EMBL" id="OU015566">
    <property type="protein sequence ID" value="CAG5105929.1"/>
    <property type="molecule type" value="Genomic_DNA"/>
</dbReference>
<reference evidence="2 3" key="1">
    <citation type="submission" date="2021-04" db="EMBL/GenBank/DDBJ databases">
        <authorList>
            <person name="Bliznina A."/>
        </authorList>
    </citation>
    <scope>NUCLEOTIDE SEQUENCE [LARGE SCALE GENOMIC DNA]</scope>
</reference>
<feature type="compositionally biased region" description="Basic and acidic residues" evidence="1">
    <location>
        <begin position="56"/>
        <end position="72"/>
    </location>
</feature>
<evidence type="ECO:0000313" key="3">
    <source>
        <dbReference type="Proteomes" id="UP001158576"/>
    </source>
</evidence>
<protein>
    <submittedName>
        <fullName evidence="2">Oidioi.mRNA.OKI2018_I69.chr1.g2580.t1.cds</fullName>
    </submittedName>
</protein>
<evidence type="ECO:0000313" key="2">
    <source>
        <dbReference type="EMBL" id="CAG5105929.1"/>
    </source>
</evidence>
<sequence>MSGLRGRAGRSRIQGGRGRGGSSSRNTADFARPVSQRTTFANAEFSQVKFQSKSKKSVEESTRNFAFEKEDKPPDLEPFKKHMISPGSFVEYHVAVFENEEELSKKLIKYLPVMDDDTTPDTLRRLLRCEYLPEKRPWPNHMEEIRSITTQNLQSRFEESSFDRAKCNLIRYEKDIFTFTGNDPEFYCIFGDSRTILFQSRKSRKTRFRIVTFSGSLLILSGNIFKDWDITIPIEYHDRDSTVLINF</sequence>
<feature type="region of interest" description="Disordered" evidence="1">
    <location>
        <begin position="51"/>
        <end position="72"/>
    </location>
</feature>
<name>A0ABN7SRF5_OIKDI</name>
<evidence type="ECO:0000256" key="1">
    <source>
        <dbReference type="SAM" id="MobiDB-lite"/>
    </source>
</evidence>
<accession>A0ABN7SRF5</accession>